<comment type="subcellular location">
    <subcellularLocation>
        <location evidence="1">Membrane</location>
        <topology evidence="1">Multi-pass membrane protein</topology>
    </subcellularLocation>
</comment>
<evidence type="ECO:0000256" key="1">
    <source>
        <dbReference type="ARBA" id="ARBA00004141"/>
    </source>
</evidence>
<protein>
    <recommendedName>
        <fullName evidence="13">Aluminum-activated malate transporter 12</fullName>
    </recommendedName>
</protein>
<dbReference type="Proteomes" id="UP001367508">
    <property type="component" value="Unassembled WGS sequence"/>
</dbReference>
<evidence type="ECO:0000256" key="8">
    <source>
        <dbReference type="ARBA" id="ARBA00023303"/>
    </source>
</evidence>
<evidence type="ECO:0000256" key="4">
    <source>
        <dbReference type="ARBA" id="ARBA00022692"/>
    </source>
</evidence>
<sequence>MYYINIMTIISCTCESYQLPFPSVNTVVELELSLIQSLIVLMAETNYTSNRNSSHWIWKYMNSVGERVKRFSCLALRTAWKVGKEDPRRVVHALKVGLALTLVSLLYLIKPLFEGIGQNAMSAVLTVVVVMEFTVGATLGKGLNRGLGTLLAGSLAFLIEYVADIPGRIFQAVFIGAAVFILGAITTYIRFIPLIKRNYDYGVMIFLLTFNLITVSSYRVDNVWSIAKDRIATIAIGGGLCLVMSLVVFPNWSGEDLHNNTISKLEGLANSIEACIMKYFNDSENQETQGDLSEDLIYKGYKAVLDSKAKDETLALQASWEPRCSRYWHRIPWRQYTTVGIALLQFSYTVVALHGCLLSEIKTPGSIRALYKDSCIKLAEQVSKALRELANSIRNKRQFSPQALSDHLNEALQNLNNDLKSQPQLFLGPKNVGTTNTPAPSQQKHEEEEEEENIRISFSSVRSDSSSMFECKSKELSGELSHKKVLKPLLSKIALTSLEFSEALPFAAFTSLLVEMVAKLDHVIDAVQDLGKLARFAEFRDDDDIVVTCETPKMHLPLPHNHLPSYGFD</sequence>
<comment type="similarity">
    <text evidence="2">Belongs to the aromatic acid exporter (TC 2.A.85) family.</text>
</comment>
<keyword evidence="6" id="KW-0406">Ion transport</keyword>
<dbReference type="GO" id="GO:0034220">
    <property type="term" value="P:monoatomic ion transmembrane transport"/>
    <property type="evidence" value="ECO:0007669"/>
    <property type="project" value="UniProtKB-KW"/>
</dbReference>
<name>A0AAN9LZB1_CANGL</name>
<evidence type="ECO:0000313" key="12">
    <source>
        <dbReference type="Proteomes" id="UP001367508"/>
    </source>
</evidence>
<keyword evidence="8" id="KW-0407">Ion channel</keyword>
<evidence type="ECO:0000256" key="10">
    <source>
        <dbReference type="SAM" id="Phobius"/>
    </source>
</evidence>
<keyword evidence="5 10" id="KW-1133">Transmembrane helix</keyword>
<keyword evidence="3" id="KW-0813">Transport</keyword>
<evidence type="ECO:0008006" key="13">
    <source>
        <dbReference type="Google" id="ProtNLM"/>
    </source>
</evidence>
<accession>A0AAN9LZB1</accession>
<dbReference type="GO" id="GO:0015743">
    <property type="term" value="P:malate transport"/>
    <property type="evidence" value="ECO:0007669"/>
    <property type="project" value="InterPro"/>
</dbReference>
<reference evidence="11 12" key="1">
    <citation type="submission" date="2024-01" db="EMBL/GenBank/DDBJ databases">
        <title>The genomes of 5 underutilized Papilionoideae crops provide insights into root nodulation and disease resistanc.</title>
        <authorList>
            <person name="Jiang F."/>
        </authorList>
    </citation>
    <scope>NUCLEOTIDE SEQUENCE [LARGE SCALE GENOMIC DNA]</scope>
    <source>
        <strain evidence="11">LVBAO_FW01</strain>
        <tissue evidence="11">Leaves</tissue>
    </source>
</reference>
<evidence type="ECO:0000256" key="7">
    <source>
        <dbReference type="ARBA" id="ARBA00023136"/>
    </source>
</evidence>
<evidence type="ECO:0000313" key="11">
    <source>
        <dbReference type="EMBL" id="KAK7343299.1"/>
    </source>
</evidence>
<dbReference type="PANTHER" id="PTHR31086">
    <property type="entry name" value="ALUMINUM-ACTIVATED MALATE TRANSPORTER 10"/>
    <property type="match status" value="1"/>
</dbReference>
<dbReference type="InterPro" id="IPR020966">
    <property type="entry name" value="ALMT"/>
</dbReference>
<feature type="transmembrane region" description="Helical" evidence="10">
    <location>
        <begin position="169"/>
        <end position="189"/>
    </location>
</feature>
<feature type="transmembrane region" description="Helical" evidence="10">
    <location>
        <begin position="90"/>
        <end position="109"/>
    </location>
</feature>
<dbReference type="AlphaFoldDB" id="A0AAN9LZB1"/>
<feature type="region of interest" description="Disordered" evidence="9">
    <location>
        <begin position="426"/>
        <end position="454"/>
    </location>
</feature>
<keyword evidence="12" id="KW-1185">Reference proteome</keyword>
<proteinExistence type="inferred from homology"/>
<keyword evidence="4 10" id="KW-0812">Transmembrane</keyword>
<feature type="transmembrane region" description="Helical" evidence="10">
    <location>
        <begin position="231"/>
        <end position="249"/>
    </location>
</feature>
<evidence type="ECO:0000256" key="5">
    <source>
        <dbReference type="ARBA" id="ARBA00022989"/>
    </source>
</evidence>
<gene>
    <name evidence="11" type="ORF">VNO77_11943</name>
</gene>
<feature type="compositionally biased region" description="Polar residues" evidence="9">
    <location>
        <begin position="432"/>
        <end position="442"/>
    </location>
</feature>
<evidence type="ECO:0000256" key="6">
    <source>
        <dbReference type="ARBA" id="ARBA00023065"/>
    </source>
</evidence>
<feature type="transmembrane region" description="Helical" evidence="10">
    <location>
        <begin position="201"/>
        <end position="219"/>
    </location>
</feature>
<organism evidence="11 12">
    <name type="scientific">Canavalia gladiata</name>
    <name type="common">Sword bean</name>
    <name type="synonym">Dolichos gladiatus</name>
    <dbReference type="NCBI Taxonomy" id="3824"/>
    <lineage>
        <taxon>Eukaryota</taxon>
        <taxon>Viridiplantae</taxon>
        <taxon>Streptophyta</taxon>
        <taxon>Embryophyta</taxon>
        <taxon>Tracheophyta</taxon>
        <taxon>Spermatophyta</taxon>
        <taxon>Magnoliopsida</taxon>
        <taxon>eudicotyledons</taxon>
        <taxon>Gunneridae</taxon>
        <taxon>Pentapetalae</taxon>
        <taxon>rosids</taxon>
        <taxon>fabids</taxon>
        <taxon>Fabales</taxon>
        <taxon>Fabaceae</taxon>
        <taxon>Papilionoideae</taxon>
        <taxon>50 kb inversion clade</taxon>
        <taxon>NPAAA clade</taxon>
        <taxon>indigoferoid/millettioid clade</taxon>
        <taxon>Phaseoleae</taxon>
        <taxon>Canavalia</taxon>
    </lineage>
</organism>
<evidence type="ECO:0000256" key="2">
    <source>
        <dbReference type="ARBA" id="ARBA00007079"/>
    </source>
</evidence>
<evidence type="ECO:0000256" key="9">
    <source>
        <dbReference type="SAM" id="MobiDB-lite"/>
    </source>
</evidence>
<feature type="transmembrane region" description="Helical" evidence="10">
    <location>
        <begin position="146"/>
        <end position="163"/>
    </location>
</feature>
<feature type="transmembrane region" description="Helical" evidence="10">
    <location>
        <begin position="121"/>
        <end position="139"/>
    </location>
</feature>
<dbReference type="Pfam" id="PF11744">
    <property type="entry name" value="ALMT"/>
    <property type="match status" value="1"/>
</dbReference>
<dbReference type="GO" id="GO:0016020">
    <property type="term" value="C:membrane"/>
    <property type="evidence" value="ECO:0007669"/>
    <property type="project" value="UniProtKB-SubCell"/>
</dbReference>
<comment type="caution">
    <text evidence="11">The sequence shown here is derived from an EMBL/GenBank/DDBJ whole genome shotgun (WGS) entry which is preliminary data.</text>
</comment>
<evidence type="ECO:0000256" key="3">
    <source>
        <dbReference type="ARBA" id="ARBA00022448"/>
    </source>
</evidence>
<dbReference type="EMBL" id="JAYMYQ010000003">
    <property type="protein sequence ID" value="KAK7343299.1"/>
    <property type="molecule type" value="Genomic_DNA"/>
</dbReference>
<keyword evidence="7 10" id="KW-0472">Membrane</keyword>